<comment type="caution">
    <text evidence="2">The sequence shown here is derived from an EMBL/GenBank/DDBJ whole genome shotgun (WGS) entry which is preliminary data.</text>
</comment>
<sequence>MTSRRRTGHELSYQLNDNWLDGRIFECRFQVNSVGCRGAKYGITEVRIGPLPMGGVVRAAPSMGPNVSGRPEIGSSHGGKSNSGLRHHRRDVSTSSSRDMSSSSISETSRHSTLKPPSSSDLRFLIRFPERPRRSPSTSFSPFDKARMNITRSKPPGLGYGIYLWDPQLSSGSTSVDNKEPTSAPKSDRTAEVRKSRRREENTVQAVPRRKDSPNIGDRSRLSSSGSLDLLNKPNGDSDSIRLVHDSGPAALRIGRMLRSVLGKRKDHDEGDALSERFDRRPFRRGSDSSGAIASFVEGSEEQSARSNIQVGPSVEKATVATAGPSRGANNFSKGSMQPPTQPPTQPPMQPPTQPPVQPLTQPQLQPPMQSSSQRPTRPSTQPLTDNSLNKNSIVAAIQGAVSESLLRQNNPEKASTPLPTVNFFDKNPSSLPTTERATTSRLPEEASGVQRDEAMTVSSTPSSTTNSLSEVSFPLEAWTRGMNLERLSEANMWWLCMSSAQVLTVRRAADSRDSELELRLTKDFVIEIPHHPWDPNFGATMTIWGPRELCTISST</sequence>
<dbReference type="AlphaFoldDB" id="A0AAD5YEA8"/>
<feature type="region of interest" description="Disordered" evidence="1">
    <location>
        <begin position="297"/>
        <end position="316"/>
    </location>
</feature>
<feature type="region of interest" description="Disordered" evidence="1">
    <location>
        <begin position="171"/>
        <end position="243"/>
    </location>
</feature>
<evidence type="ECO:0000256" key="1">
    <source>
        <dbReference type="SAM" id="MobiDB-lite"/>
    </source>
</evidence>
<feature type="compositionally biased region" description="Basic and acidic residues" evidence="1">
    <location>
        <begin position="264"/>
        <end position="287"/>
    </location>
</feature>
<feature type="region of interest" description="Disordered" evidence="1">
    <location>
        <begin position="323"/>
        <end position="389"/>
    </location>
</feature>
<feature type="compositionally biased region" description="Low complexity" evidence="1">
    <location>
        <begin position="359"/>
        <end position="383"/>
    </location>
</feature>
<feature type="region of interest" description="Disordered" evidence="1">
    <location>
        <begin position="62"/>
        <end position="153"/>
    </location>
</feature>
<accession>A0AAD5YEA8</accession>
<evidence type="ECO:0000313" key="2">
    <source>
        <dbReference type="EMBL" id="KAJ3480846.1"/>
    </source>
</evidence>
<feature type="compositionally biased region" description="Basic and acidic residues" evidence="1">
    <location>
        <begin position="186"/>
        <end position="202"/>
    </location>
</feature>
<feature type="compositionally biased region" description="Low complexity" evidence="1">
    <location>
        <begin position="222"/>
        <end position="231"/>
    </location>
</feature>
<name>A0AAD5YEA8_9APHY</name>
<reference evidence="2" key="1">
    <citation type="submission" date="2022-07" db="EMBL/GenBank/DDBJ databases">
        <title>Genome Sequence of Physisporinus lineatus.</title>
        <authorList>
            <person name="Buettner E."/>
        </authorList>
    </citation>
    <scope>NUCLEOTIDE SEQUENCE</scope>
    <source>
        <strain evidence="2">VT162</strain>
    </source>
</reference>
<feature type="compositionally biased region" description="Low complexity" evidence="1">
    <location>
        <begin position="93"/>
        <end position="107"/>
    </location>
</feature>
<feature type="compositionally biased region" description="Basic and acidic residues" evidence="1">
    <location>
        <begin position="209"/>
        <end position="221"/>
    </location>
</feature>
<dbReference type="EMBL" id="JANAWD010000352">
    <property type="protein sequence ID" value="KAJ3480846.1"/>
    <property type="molecule type" value="Genomic_DNA"/>
</dbReference>
<evidence type="ECO:0000313" key="3">
    <source>
        <dbReference type="Proteomes" id="UP001212997"/>
    </source>
</evidence>
<feature type="compositionally biased region" description="Low complexity" evidence="1">
    <location>
        <begin position="457"/>
        <end position="469"/>
    </location>
</feature>
<feature type="region of interest" description="Disordered" evidence="1">
    <location>
        <begin position="264"/>
        <end position="291"/>
    </location>
</feature>
<feature type="compositionally biased region" description="Pro residues" evidence="1">
    <location>
        <begin position="340"/>
        <end position="358"/>
    </location>
</feature>
<feature type="compositionally biased region" description="Polar residues" evidence="1">
    <location>
        <begin position="428"/>
        <end position="442"/>
    </location>
</feature>
<keyword evidence="3" id="KW-1185">Reference proteome</keyword>
<feature type="region of interest" description="Disordered" evidence="1">
    <location>
        <begin position="406"/>
        <end position="469"/>
    </location>
</feature>
<protein>
    <submittedName>
        <fullName evidence="2">Uncharacterized protein</fullName>
    </submittedName>
</protein>
<proteinExistence type="predicted"/>
<feature type="compositionally biased region" description="Polar residues" evidence="1">
    <location>
        <begin position="406"/>
        <end position="420"/>
    </location>
</feature>
<organism evidence="2 3">
    <name type="scientific">Meripilus lineatus</name>
    <dbReference type="NCBI Taxonomy" id="2056292"/>
    <lineage>
        <taxon>Eukaryota</taxon>
        <taxon>Fungi</taxon>
        <taxon>Dikarya</taxon>
        <taxon>Basidiomycota</taxon>
        <taxon>Agaricomycotina</taxon>
        <taxon>Agaricomycetes</taxon>
        <taxon>Polyporales</taxon>
        <taxon>Meripilaceae</taxon>
        <taxon>Meripilus</taxon>
    </lineage>
</organism>
<dbReference type="Proteomes" id="UP001212997">
    <property type="component" value="Unassembled WGS sequence"/>
</dbReference>
<gene>
    <name evidence="2" type="ORF">NLI96_g8056</name>
</gene>